<reference evidence="3" key="1">
    <citation type="submission" date="2016-08" db="EMBL/GenBank/DDBJ databases">
        <authorList>
            <person name="Holder M.E."/>
            <person name="Ajami N.J."/>
            <person name="Petrosino J.F."/>
        </authorList>
    </citation>
    <scope>NUCLEOTIDE SEQUENCE [LARGE SCALE GENOMIC DNA]</scope>
    <source>
        <strain evidence="3">F0677</strain>
    </source>
</reference>
<evidence type="ECO:0000313" key="3">
    <source>
        <dbReference type="Proteomes" id="UP000094757"/>
    </source>
</evidence>
<feature type="transmembrane region" description="Helical" evidence="1">
    <location>
        <begin position="20"/>
        <end position="42"/>
    </location>
</feature>
<dbReference type="Proteomes" id="UP000094757">
    <property type="component" value="Chromosome"/>
</dbReference>
<dbReference type="STRING" id="39950.BCB69_00150"/>
<dbReference type="KEGG" id="dpn:BCB69_00150"/>
<accession>A0A1B3WC30</accession>
<evidence type="ECO:0000313" key="2">
    <source>
        <dbReference type="EMBL" id="AOH38542.1"/>
    </source>
</evidence>
<dbReference type="EMBL" id="CP017037">
    <property type="protein sequence ID" value="AOH38542.1"/>
    <property type="molecule type" value="Genomic_DNA"/>
</dbReference>
<dbReference type="AlphaFoldDB" id="A0A1B3WC30"/>
<keyword evidence="1" id="KW-0812">Transmembrane</keyword>
<gene>
    <name evidence="2" type="ORF">BCB69_00150</name>
</gene>
<protein>
    <submittedName>
        <fullName evidence="2">Uncharacterized protein</fullName>
    </submittedName>
</protein>
<sequence>MKTSLIGEYMGEIRRIHNKWFVMISLGAFIISTLFYISGLLIDNKVKGMYKEQEALLLWDTKHEKGKIPLWGKTNDISTASAFKEAGMIILEREELEEEIRSTGIIYKEKILLKGSYIQLLTSFDIMKDKYKGASFIILQIARKQSALLITGELRTFRSRGIYEEEKYSSYRTDGNG</sequence>
<keyword evidence="1" id="KW-0472">Membrane</keyword>
<proteinExistence type="predicted"/>
<name>A0A1B3WC30_9FIRM</name>
<keyword evidence="1" id="KW-1133">Transmembrane helix</keyword>
<organism evidence="2 3">
    <name type="scientific">Dialister pneumosintes</name>
    <dbReference type="NCBI Taxonomy" id="39950"/>
    <lineage>
        <taxon>Bacteria</taxon>
        <taxon>Bacillati</taxon>
        <taxon>Bacillota</taxon>
        <taxon>Negativicutes</taxon>
        <taxon>Veillonellales</taxon>
        <taxon>Veillonellaceae</taxon>
        <taxon>Dialister</taxon>
    </lineage>
</organism>
<evidence type="ECO:0000256" key="1">
    <source>
        <dbReference type="SAM" id="Phobius"/>
    </source>
</evidence>